<name>A0A117PHH5_9ACTN</name>
<proteinExistence type="predicted"/>
<accession>A0A117PHH5</accession>
<dbReference type="AlphaFoldDB" id="A0A117PHH5"/>
<evidence type="ECO:0000313" key="2">
    <source>
        <dbReference type="Proteomes" id="UP000054024"/>
    </source>
</evidence>
<evidence type="ECO:0000313" key="1">
    <source>
        <dbReference type="EMBL" id="KUM79692.1"/>
    </source>
</evidence>
<comment type="caution">
    <text evidence="1">The sequence shown here is derived from an EMBL/GenBank/DDBJ whole genome shotgun (WGS) entry which is preliminary data.</text>
</comment>
<gene>
    <name evidence="1" type="ORF">AQI70_05620</name>
</gene>
<protein>
    <submittedName>
        <fullName evidence="1">Uncharacterized protein</fullName>
    </submittedName>
</protein>
<dbReference type="Proteomes" id="UP000054024">
    <property type="component" value="Unassembled WGS sequence"/>
</dbReference>
<reference evidence="1 2" key="1">
    <citation type="submission" date="2015-10" db="EMBL/GenBank/DDBJ databases">
        <title>Draft genome sequence of Streptomyces curacoi DSM 40107, type strain for the species Streptomyces curacoi.</title>
        <authorList>
            <person name="Ruckert C."/>
            <person name="Winkler A."/>
            <person name="Kalinowski J."/>
            <person name="Kampfer P."/>
            <person name="Glaeser S."/>
        </authorList>
    </citation>
    <scope>NUCLEOTIDE SEQUENCE [LARGE SCALE GENOMIC DNA]</scope>
    <source>
        <strain evidence="1 2">DSM 40107</strain>
    </source>
</reference>
<dbReference type="EMBL" id="LMWJ01000004">
    <property type="protein sequence ID" value="KUM79692.1"/>
    <property type="molecule type" value="Genomic_DNA"/>
</dbReference>
<keyword evidence="2" id="KW-1185">Reference proteome</keyword>
<sequence>MTCWGDENKRGQRNTYDDYSGSYLSVRRDVLMAYLKERCLSLALAADAHVYLMNRSQQEAKDEHRRARYTVLHEDGRRVSVEVDQTI</sequence>
<organism evidence="1 2">
    <name type="scientific">Streptomyces curacoi</name>
    <dbReference type="NCBI Taxonomy" id="146536"/>
    <lineage>
        <taxon>Bacteria</taxon>
        <taxon>Bacillati</taxon>
        <taxon>Actinomycetota</taxon>
        <taxon>Actinomycetes</taxon>
        <taxon>Kitasatosporales</taxon>
        <taxon>Streptomycetaceae</taxon>
        <taxon>Streptomyces</taxon>
    </lineage>
</organism>